<dbReference type="Proteomes" id="UP000593561">
    <property type="component" value="Unassembled WGS sequence"/>
</dbReference>
<reference evidence="2 3" key="1">
    <citation type="journal article" date="2019" name="Genome Biol. Evol.">
        <title>Insights into the evolution of the New World diploid cottons (Gossypium, subgenus Houzingenia) based on genome sequencing.</title>
        <authorList>
            <person name="Grover C.E."/>
            <person name="Arick M.A. 2nd"/>
            <person name="Thrash A."/>
            <person name="Conover J.L."/>
            <person name="Sanders W.S."/>
            <person name="Peterson D.G."/>
            <person name="Frelichowski J.E."/>
            <person name="Scheffler J.A."/>
            <person name="Scheffler B.E."/>
            <person name="Wendel J.F."/>
        </authorList>
    </citation>
    <scope>NUCLEOTIDE SEQUENCE [LARGE SCALE GENOMIC DNA]</scope>
    <source>
        <strain evidence="2">27</strain>
        <tissue evidence="2">Leaf</tissue>
    </source>
</reference>
<keyword evidence="3" id="KW-1185">Reference proteome</keyword>
<evidence type="ECO:0000313" key="3">
    <source>
        <dbReference type="Proteomes" id="UP000593561"/>
    </source>
</evidence>
<dbReference type="EMBL" id="JABFAC010245975">
    <property type="protein sequence ID" value="MBA0636455.1"/>
    <property type="molecule type" value="Genomic_DNA"/>
</dbReference>
<feature type="non-terminal residue" evidence="2">
    <location>
        <position position="1"/>
    </location>
</feature>
<dbReference type="AlphaFoldDB" id="A0A7J8TE27"/>
<feature type="region of interest" description="Disordered" evidence="1">
    <location>
        <begin position="48"/>
        <end position="106"/>
    </location>
</feature>
<comment type="caution">
    <text evidence="2">The sequence shown here is derived from an EMBL/GenBank/DDBJ whole genome shotgun (WGS) entry which is preliminary data.</text>
</comment>
<gene>
    <name evidence="2" type="ORF">Godav_025762</name>
</gene>
<proteinExistence type="predicted"/>
<dbReference type="PANTHER" id="PTHR48464">
    <property type="match status" value="1"/>
</dbReference>
<feature type="compositionally biased region" description="Polar residues" evidence="1">
    <location>
        <begin position="74"/>
        <end position="87"/>
    </location>
</feature>
<name>A0A7J8TE27_GOSDV</name>
<protein>
    <submittedName>
        <fullName evidence="2">Uncharacterized protein</fullName>
    </submittedName>
</protein>
<accession>A0A7J8TE27</accession>
<evidence type="ECO:0000256" key="1">
    <source>
        <dbReference type="SAM" id="MobiDB-lite"/>
    </source>
</evidence>
<dbReference type="PANTHER" id="PTHR48464:SF1">
    <property type="entry name" value="MYB_SANT-LIKE DOMAIN-CONTAINING PROTEIN"/>
    <property type="match status" value="1"/>
</dbReference>
<evidence type="ECO:0000313" key="2">
    <source>
        <dbReference type="EMBL" id="MBA0636455.1"/>
    </source>
</evidence>
<sequence>YKEAVQFKTRSFPYYEQLTSIYTKDRTTGKDAQTTGDIFKELCAEDVANEMNPEEGSNDNKREVDASLDEMDVSATQSQQFNPNKVDSTFPKKKKSFEASEPNSSTSLIDAATLLGDNIRTVDL</sequence>
<organism evidence="2 3">
    <name type="scientific">Gossypium davidsonii</name>
    <name type="common">Davidson's cotton</name>
    <name type="synonym">Gossypium klotzschianum subsp. davidsonii</name>
    <dbReference type="NCBI Taxonomy" id="34287"/>
    <lineage>
        <taxon>Eukaryota</taxon>
        <taxon>Viridiplantae</taxon>
        <taxon>Streptophyta</taxon>
        <taxon>Embryophyta</taxon>
        <taxon>Tracheophyta</taxon>
        <taxon>Spermatophyta</taxon>
        <taxon>Magnoliopsida</taxon>
        <taxon>eudicotyledons</taxon>
        <taxon>Gunneridae</taxon>
        <taxon>Pentapetalae</taxon>
        <taxon>rosids</taxon>
        <taxon>malvids</taxon>
        <taxon>Malvales</taxon>
        <taxon>Malvaceae</taxon>
        <taxon>Malvoideae</taxon>
        <taxon>Gossypium</taxon>
    </lineage>
</organism>